<dbReference type="InterPro" id="IPR001296">
    <property type="entry name" value="Glyco_trans_1"/>
</dbReference>
<accession>A0ABS0T681</accession>
<dbReference type="InterPro" id="IPR028098">
    <property type="entry name" value="Glyco_trans_4-like_N"/>
</dbReference>
<sequence>MRKRLVFVINSIGQGGAERALDIILSGVGDRIKHYELHLVLLDDLPEARAFPAYVIKHTLDGRGSALRSVLRLNALLARLKPDLVVSFLVRANLASGLAAWAQGFPLIICERMHLSSHLEARYKPTPLAVLRLALRAAYRNAKVVLGVSSGVTTDLLANFGVPPCLAKTIFNPYPLERIRQAAAEPPAIALPADFLVAVGRLEPSKNFAQLIDAYAASNPPSDLVILGDGSLRPALHAQIRRLGLEGRIHMPGFLANPFSVVGRANAYISASLNEGFPNAMVEAMVLGLPILASDCPSGPAEILDGAVDPQAEAPALATYGLLSPLNRTAPLAAGIARLTDPILRSSLSELARTRAETFAAPIITEQYWTLFEATSAGG</sequence>
<organism evidence="3 4">
    <name type="scientific">Caulobacter hibisci</name>
    <dbReference type="NCBI Taxonomy" id="2035993"/>
    <lineage>
        <taxon>Bacteria</taxon>
        <taxon>Pseudomonadati</taxon>
        <taxon>Pseudomonadota</taxon>
        <taxon>Alphaproteobacteria</taxon>
        <taxon>Caulobacterales</taxon>
        <taxon>Caulobacteraceae</taxon>
        <taxon>Caulobacter</taxon>
    </lineage>
</organism>
<dbReference type="EMBL" id="JADWOX010000021">
    <property type="protein sequence ID" value="MBI1686413.1"/>
    <property type="molecule type" value="Genomic_DNA"/>
</dbReference>
<reference evidence="3 4" key="1">
    <citation type="submission" date="2020-11" db="EMBL/GenBank/DDBJ databases">
        <title>genome sequence of strain KACC 18849.</title>
        <authorList>
            <person name="Gao J."/>
            <person name="Zhang X."/>
        </authorList>
    </citation>
    <scope>NUCLEOTIDE SEQUENCE [LARGE SCALE GENOMIC DNA]</scope>
    <source>
        <strain evidence="3 4">KACC 18849</strain>
    </source>
</reference>
<gene>
    <name evidence="3" type="ORF">I4Q42_22310</name>
</gene>
<dbReference type="SUPFAM" id="SSF53756">
    <property type="entry name" value="UDP-Glycosyltransferase/glycogen phosphorylase"/>
    <property type="match status" value="1"/>
</dbReference>
<proteinExistence type="predicted"/>
<comment type="caution">
    <text evidence="3">The sequence shown here is derived from an EMBL/GenBank/DDBJ whole genome shotgun (WGS) entry which is preliminary data.</text>
</comment>
<feature type="domain" description="Glycosyltransferase subfamily 4-like N-terminal" evidence="2">
    <location>
        <begin position="54"/>
        <end position="178"/>
    </location>
</feature>
<dbReference type="Gene3D" id="3.40.50.2000">
    <property type="entry name" value="Glycogen Phosphorylase B"/>
    <property type="match status" value="2"/>
</dbReference>
<dbReference type="RefSeq" id="WP_198578301.1">
    <property type="nucleotide sequence ID" value="NZ_JADWOX010000021.1"/>
</dbReference>
<evidence type="ECO:0000259" key="2">
    <source>
        <dbReference type="Pfam" id="PF13439"/>
    </source>
</evidence>
<evidence type="ECO:0000259" key="1">
    <source>
        <dbReference type="Pfam" id="PF00534"/>
    </source>
</evidence>
<dbReference type="Pfam" id="PF00534">
    <property type="entry name" value="Glycos_transf_1"/>
    <property type="match status" value="1"/>
</dbReference>
<dbReference type="Proteomes" id="UP000639859">
    <property type="component" value="Unassembled WGS sequence"/>
</dbReference>
<dbReference type="CDD" id="cd03811">
    <property type="entry name" value="GT4_GT28_WabH-like"/>
    <property type="match status" value="1"/>
</dbReference>
<protein>
    <submittedName>
        <fullName evidence="3">Glycosyltransferase</fullName>
    </submittedName>
</protein>
<dbReference type="PANTHER" id="PTHR12526">
    <property type="entry name" value="GLYCOSYLTRANSFERASE"/>
    <property type="match status" value="1"/>
</dbReference>
<keyword evidence="4" id="KW-1185">Reference proteome</keyword>
<evidence type="ECO:0000313" key="4">
    <source>
        <dbReference type="Proteomes" id="UP000639859"/>
    </source>
</evidence>
<dbReference type="Pfam" id="PF13439">
    <property type="entry name" value="Glyco_transf_4"/>
    <property type="match status" value="1"/>
</dbReference>
<evidence type="ECO:0000313" key="3">
    <source>
        <dbReference type="EMBL" id="MBI1686413.1"/>
    </source>
</evidence>
<name>A0ABS0T681_9CAUL</name>
<feature type="domain" description="Glycosyl transferase family 1" evidence="1">
    <location>
        <begin position="192"/>
        <end position="308"/>
    </location>
</feature>